<dbReference type="OrthoDB" id="3269001at2759"/>
<protein>
    <submittedName>
        <fullName evidence="1">Uncharacterized protein</fullName>
    </submittedName>
</protein>
<name>A0A0C9TBV4_SPHS4</name>
<dbReference type="InterPro" id="IPR004242">
    <property type="entry name" value="Transposase_21"/>
</dbReference>
<dbReference type="Proteomes" id="UP000054279">
    <property type="component" value="Unassembled WGS sequence"/>
</dbReference>
<evidence type="ECO:0000313" key="1">
    <source>
        <dbReference type="EMBL" id="KIJ26638.1"/>
    </source>
</evidence>
<reference evidence="1 2" key="1">
    <citation type="submission" date="2014-06" db="EMBL/GenBank/DDBJ databases">
        <title>Evolutionary Origins and Diversification of the Mycorrhizal Mutualists.</title>
        <authorList>
            <consortium name="DOE Joint Genome Institute"/>
            <consortium name="Mycorrhizal Genomics Consortium"/>
            <person name="Kohler A."/>
            <person name="Kuo A."/>
            <person name="Nagy L.G."/>
            <person name="Floudas D."/>
            <person name="Copeland A."/>
            <person name="Barry K.W."/>
            <person name="Cichocki N."/>
            <person name="Veneault-Fourrey C."/>
            <person name="LaButti K."/>
            <person name="Lindquist E.A."/>
            <person name="Lipzen A."/>
            <person name="Lundell T."/>
            <person name="Morin E."/>
            <person name="Murat C."/>
            <person name="Riley R."/>
            <person name="Ohm R."/>
            <person name="Sun H."/>
            <person name="Tunlid A."/>
            <person name="Henrissat B."/>
            <person name="Grigoriev I.V."/>
            <person name="Hibbett D.S."/>
            <person name="Martin F."/>
        </authorList>
    </citation>
    <scope>NUCLEOTIDE SEQUENCE [LARGE SCALE GENOMIC DNA]</scope>
    <source>
        <strain evidence="1 2">SS14</strain>
    </source>
</reference>
<sequence length="192" mass="22022">ISLICLNLPASLRYKWENMFLAGIIPGPREPSMEEVDHYIKLVIQSFLELWDPGVFLTRTAKFQAGKVIRCALVPFVADMKGARKTAGTKHCVSCETTHAEVVAGTFLDPKDFKRRTVDDYREKAQQWRHAETIAQRNSLYDRDGIRWTPWLLLPYWDPTRLVVVDPMHALLEGVVATHIRHVYGMDSEKAD</sequence>
<gene>
    <name evidence="1" type="ORF">M422DRAFT_78520</name>
</gene>
<dbReference type="EMBL" id="KN837362">
    <property type="protein sequence ID" value="KIJ26638.1"/>
    <property type="molecule type" value="Genomic_DNA"/>
</dbReference>
<keyword evidence="2" id="KW-1185">Reference proteome</keyword>
<dbReference type="PANTHER" id="PTHR46579">
    <property type="entry name" value="F5/8 TYPE C DOMAIN-CONTAINING PROTEIN-RELATED"/>
    <property type="match status" value="1"/>
</dbReference>
<dbReference type="HOGENOM" id="CLU_078867_1_0_1"/>
<organism evidence="1 2">
    <name type="scientific">Sphaerobolus stellatus (strain SS14)</name>
    <dbReference type="NCBI Taxonomy" id="990650"/>
    <lineage>
        <taxon>Eukaryota</taxon>
        <taxon>Fungi</taxon>
        <taxon>Dikarya</taxon>
        <taxon>Basidiomycota</taxon>
        <taxon>Agaricomycotina</taxon>
        <taxon>Agaricomycetes</taxon>
        <taxon>Phallomycetidae</taxon>
        <taxon>Geastrales</taxon>
        <taxon>Sphaerobolaceae</taxon>
        <taxon>Sphaerobolus</taxon>
    </lineage>
</organism>
<dbReference type="PANTHER" id="PTHR46579:SF2">
    <property type="entry name" value="C2H2-TYPE DOMAIN-CONTAINING PROTEIN"/>
    <property type="match status" value="1"/>
</dbReference>
<feature type="non-terminal residue" evidence="1">
    <location>
        <position position="192"/>
    </location>
</feature>
<evidence type="ECO:0000313" key="2">
    <source>
        <dbReference type="Proteomes" id="UP000054279"/>
    </source>
</evidence>
<accession>A0A0C9TBV4</accession>
<proteinExistence type="predicted"/>
<dbReference type="Pfam" id="PF02992">
    <property type="entry name" value="Transposase_21"/>
    <property type="match status" value="1"/>
</dbReference>
<feature type="non-terminal residue" evidence="1">
    <location>
        <position position="1"/>
    </location>
</feature>
<dbReference type="AlphaFoldDB" id="A0A0C9TBV4"/>